<feature type="transmembrane region" description="Helical" evidence="1">
    <location>
        <begin position="182"/>
        <end position="199"/>
    </location>
</feature>
<dbReference type="Pfam" id="PF02517">
    <property type="entry name" value="Rce1-like"/>
    <property type="match status" value="1"/>
</dbReference>
<evidence type="ECO:0000259" key="2">
    <source>
        <dbReference type="Pfam" id="PF02517"/>
    </source>
</evidence>
<feature type="transmembrane region" description="Helical" evidence="1">
    <location>
        <begin position="128"/>
        <end position="147"/>
    </location>
</feature>
<comment type="caution">
    <text evidence="3">The sequence shown here is derived from an EMBL/GenBank/DDBJ whole genome shotgun (WGS) entry which is preliminary data.</text>
</comment>
<organism evidence="3 4">
    <name type="scientific">Plesiocystis pacifica SIR-1</name>
    <dbReference type="NCBI Taxonomy" id="391625"/>
    <lineage>
        <taxon>Bacteria</taxon>
        <taxon>Pseudomonadati</taxon>
        <taxon>Myxococcota</taxon>
        <taxon>Polyangia</taxon>
        <taxon>Nannocystales</taxon>
        <taxon>Nannocystaceae</taxon>
        <taxon>Plesiocystis</taxon>
    </lineage>
</organism>
<dbReference type="EMBL" id="ABCS01000090">
    <property type="protein sequence ID" value="EDM75482.1"/>
    <property type="molecule type" value="Genomic_DNA"/>
</dbReference>
<evidence type="ECO:0000313" key="3">
    <source>
        <dbReference type="EMBL" id="EDM75482.1"/>
    </source>
</evidence>
<protein>
    <recommendedName>
        <fullName evidence="2">CAAX prenyl protease 2/Lysostaphin resistance protein A-like domain-containing protein</fullName>
    </recommendedName>
</protein>
<keyword evidence="1" id="KW-1133">Transmembrane helix</keyword>
<evidence type="ECO:0000313" key="4">
    <source>
        <dbReference type="Proteomes" id="UP000005801"/>
    </source>
</evidence>
<feature type="transmembrane region" description="Helical" evidence="1">
    <location>
        <begin position="75"/>
        <end position="101"/>
    </location>
</feature>
<dbReference type="PANTHER" id="PTHR36435">
    <property type="entry name" value="SLR1288 PROTEIN"/>
    <property type="match status" value="1"/>
</dbReference>
<dbReference type="STRING" id="391625.PPSIR1_34193"/>
<feature type="transmembrane region" description="Helical" evidence="1">
    <location>
        <begin position="7"/>
        <end position="26"/>
    </location>
</feature>
<keyword evidence="1" id="KW-0812">Transmembrane</keyword>
<dbReference type="GO" id="GO:0004175">
    <property type="term" value="F:endopeptidase activity"/>
    <property type="evidence" value="ECO:0007669"/>
    <property type="project" value="UniProtKB-ARBA"/>
</dbReference>
<dbReference type="eggNOG" id="COG1266">
    <property type="taxonomic scope" value="Bacteria"/>
</dbReference>
<feature type="domain" description="CAAX prenyl protease 2/Lysostaphin resistance protein A-like" evidence="2">
    <location>
        <begin position="128"/>
        <end position="215"/>
    </location>
</feature>
<dbReference type="Proteomes" id="UP000005801">
    <property type="component" value="Unassembled WGS sequence"/>
</dbReference>
<keyword evidence="1" id="KW-0472">Membrane</keyword>
<sequence>MWWGLSFLGGLTVIFVLVLLTSIVTGEAETQPAWLGIIGGPILLGTAWACYRGLEALLVSKGDKSYAMVPEQRRLSVVTSLGAALGAITIAVMGSSLIGWVQAELIGIEIEEQAAIVELVARGDAVELALLTLTAVVLAPLAEELLFREMFFRRLYHRTGLAAALIVPALAFAISHWNPVGLAVYAWLAVVFALTYLYTGRIFAAILAHAGHNAIVLAILVFGPESPLQP</sequence>
<evidence type="ECO:0000256" key="1">
    <source>
        <dbReference type="SAM" id="Phobius"/>
    </source>
</evidence>
<feature type="transmembrane region" description="Helical" evidence="1">
    <location>
        <begin position="159"/>
        <end position="176"/>
    </location>
</feature>
<dbReference type="GO" id="GO:0080120">
    <property type="term" value="P:CAAX-box protein maturation"/>
    <property type="evidence" value="ECO:0007669"/>
    <property type="project" value="UniProtKB-ARBA"/>
</dbReference>
<dbReference type="InterPro" id="IPR003675">
    <property type="entry name" value="Rce1/LyrA-like_dom"/>
</dbReference>
<reference evidence="3 4" key="1">
    <citation type="submission" date="2007-06" db="EMBL/GenBank/DDBJ databases">
        <authorList>
            <person name="Shimkets L."/>
            <person name="Ferriera S."/>
            <person name="Johnson J."/>
            <person name="Kravitz S."/>
            <person name="Beeson K."/>
            <person name="Sutton G."/>
            <person name="Rogers Y.-H."/>
            <person name="Friedman R."/>
            <person name="Frazier M."/>
            <person name="Venter J.C."/>
        </authorList>
    </citation>
    <scope>NUCLEOTIDE SEQUENCE [LARGE SCALE GENOMIC DNA]</scope>
    <source>
        <strain evidence="3 4">SIR-1</strain>
    </source>
</reference>
<proteinExistence type="predicted"/>
<feature type="transmembrane region" description="Helical" evidence="1">
    <location>
        <begin position="206"/>
        <end position="224"/>
    </location>
</feature>
<name>A6GF85_9BACT</name>
<feature type="transmembrane region" description="Helical" evidence="1">
    <location>
        <begin position="32"/>
        <end position="54"/>
    </location>
</feature>
<dbReference type="PANTHER" id="PTHR36435:SF1">
    <property type="entry name" value="CAAX AMINO TERMINAL PROTEASE FAMILY PROTEIN"/>
    <property type="match status" value="1"/>
</dbReference>
<dbReference type="InterPro" id="IPR052710">
    <property type="entry name" value="CAAX_protease"/>
</dbReference>
<keyword evidence="4" id="KW-1185">Reference proteome</keyword>
<dbReference type="AlphaFoldDB" id="A6GF85"/>
<accession>A6GF85</accession>
<gene>
    <name evidence="3" type="ORF">PPSIR1_34193</name>
</gene>